<reference evidence="2 3" key="1">
    <citation type="submission" date="2018-11" db="EMBL/GenBank/DDBJ databases">
        <title>Genomic Encyclopedia of Type Strains, Phase IV (KMG-IV): sequencing the most valuable type-strain genomes for metagenomic binning, comparative biology and taxonomic classification.</title>
        <authorList>
            <person name="Goeker M."/>
        </authorList>
    </citation>
    <scope>NUCLEOTIDE SEQUENCE [LARGE SCALE GENOMIC DNA]</scope>
    <source>
        <strain evidence="2 3">DSM 102936</strain>
    </source>
</reference>
<dbReference type="InterPro" id="IPR012854">
    <property type="entry name" value="Cu_amine_oxidase-like_N"/>
</dbReference>
<dbReference type="Gene3D" id="3.30.457.10">
    <property type="entry name" value="Copper amine oxidase-like, N-terminal domain"/>
    <property type="match status" value="1"/>
</dbReference>
<proteinExistence type="predicted"/>
<evidence type="ECO:0000259" key="1">
    <source>
        <dbReference type="Pfam" id="PF07833"/>
    </source>
</evidence>
<dbReference type="OrthoDB" id="2083476at2"/>
<sequence>MKRAALVAILVGFLLFFGFAAAGAWQNVRLFVNGREIYPDVPPQIINGRTLVPLRAVAEALGADVRWDGNNKTVYVYRSSNDPNSYKAIADRLYLDLARLDDSGAQFLKRLDSPLSGSPLVQQEALKQVIEREKLLKEALKLSPPREAEMFHLTLVKVLNTGITGWSLIYELASVSPPPTIETEYLNAIEKVGWMRVQQQESLDALHKQLFGF</sequence>
<dbReference type="EMBL" id="RKRE01000002">
    <property type="protein sequence ID" value="RPF47105.1"/>
    <property type="molecule type" value="Genomic_DNA"/>
</dbReference>
<name>A0A3N5BMX7_9THEO</name>
<evidence type="ECO:0000313" key="2">
    <source>
        <dbReference type="EMBL" id="RPF47105.1"/>
    </source>
</evidence>
<dbReference type="SUPFAM" id="SSF55383">
    <property type="entry name" value="Copper amine oxidase, domain N"/>
    <property type="match status" value="1"/>
</dbReference>
<accession>A0A3N5BMX7</accession>
<dbReference type="Proteomes" id="UP000282654">
    <property type="component" value="Unassembled WGS sequence"/>
</dbReference>
<evidence type="ECO:0000313" key="3">
    <source>
        <dbReference type="Proteomes" id="UP000282654"/>
    </source>
</evidence>
<comment type="caution">
    <text evidence="2">The sequence shown here is derived from an EMBL/GenBank/DDBJ whole genome shotgun (WGS) entry which is preliminary data.</text>
</comment>
<protein>
    <submittedName>
        <fullName evidence="2">Copper amine oxidase-like protein</fullName>
    </submittedName>
</protein>
<dbReference type="RefSeq" id="WP_123929924.1">
    <property type="nucleotide sequence ID" value="NZ_RKRE01000002.1"/>
</dbReference>
<gene>
    <name evidence="2" type="ORF">EDD75_1378</name>
</gene>
<feature type="domain" description="Copper amine oxidase-like N-terminal" evidence="1">
    <location>
        <begin position="32"/>
        <end position="79"/>
    </location>
</feature>
<dbReference type="Pfam" id="PF07833">
    <property type="entry name" value="Cu_amine_oxidN1"/>
    <property type="match status" value="1"/>
</dbReference>
<dbReference type="InterPro" id="IPR036582">
    <property type="entry name" value="Mao_N_sf"/>
</dbReference>
<dbReference type="AlphaFoldDB" id="A0A3N5BMX7"/>
<organism evidence="2 3">
    <name type="scientific">Thermodesulfitimonas autotrophica</name>
    <dbReference type="NCBI Taxonomy" id="1894989"/>
    <lineage>
        <taxon>Bacteria</taxon>
        <taxon>Bacillati</taxon>
        <taxon>Bacillota</taxon>
        <taxon>Clostridia</taxon>
        <taxon>Thermoanaerobacterales</taxon>
        <taxon>Thermoanaerobacteraceae</taxon>
        <taxon>Thermodesulfitimonas</taxon>
    </lineage>
</organism>
<keyword evidence="3" id="KW-1185">Reference proteome</keyword>